<name>A0ABU3BYY8_9GAMM</name>
<reference evidence="1 2" key="1">
    <citation type="submission" date="2023-09" db="EMBL/GenBank/DDBJ databases">
        <authorList>
            <person name="Rey-Velasco X."/>
        </authorList>
    </citation>
    <scope>NUCLEOTIDE SEQUENCE [LARGE SCALE GENOMIC DNA]</scope>
    <source>
        <strain evidence="1 2">W335</strain>
    </source>
</reference>
<dbReference type="EMBL" id="JAVRIB010000005">
    <property type="protein sequence ID" value="MDT0634475.1"/>
    <property type="molecule type" value="Genomic_DNA"/>
</dbReference>
<keyword evidence="2" id="KW-1185">Reference proteome</keyword>
<proteinExistence type="predicted"/>
<accession>A0ABU3BYY8</accession>
<evidence type="ECO:0000313" key="1">
    <source>
        <dbReference type="EMBL" id="MDT0634475.1"/>
    </source>
</evidence>
<dbReference type="Proteomes" id="UP001251857">
    <property type="component" value="Unassembled WGS sequence"/>
</dbReference>
<protein>
    <submittedName>
        <fullName evidence="1">Uncharacterized protein</fullName>
    </submittedName>
</protein>
<gene>
    <name evidence="1" type="ORF">RM532_05860</name>
</gene>
<evidence type="ECO:0000313" key="2">
    <source>
        <dbReference type="Proteomes" id="UP001251857"/>
    </source>
</evidence>
<organism evidence="1 2">
    <name type="scientific">Spectribacter hydrogenoxidans</name>
    <dbReference type="NCBI Taxonomy" id="3075608"/>
    <lineage>
        <taxon>Bacteria</taxon>
        <taxon>Pseudomonadati</taxon>
        <taxon>Pseudomonadota</taxon>
        <taxon>Gammaproteobacteria</taxon>
        <taxon>Salinisphaerales</taxon>
        <taxon>Salinisphaeraceae</taxon>
        <taxon>Spectribacter</taxon>
    </lineage>
</organism>
<comment type="caution">
    <text evidence="1">The sequence shown here is derived from an EMBL/GenBank/DDBJ whole genome shotgun (WGS) entry which is preliminary data.</text>
</comment>
<sequence>MGEKLDQLRAEIPMNVDVQRFFDELDEGDREQLADLIGDAVARQETRIDEAGEQALRLVPRAFRGPVKKLLFGDHD</sequence>
<dbReference type="RefSeq" id="WP_311652254.1">
    <property type="nucleotide sequence ID" value="NZ_JAVRIB010000005.1"/>
</dbReference>